<comment type="similarity">
    <text evidence="1 6">Belongs to the peptidase S14 family.</text>
</comment>
<dbReference type="PANTHER" id="PTHR10381:SF70">
    <property type="entry name" value="ATP-DEPENDENT CLP PROTEASE PROTEOLYTIC SUBUNIT"/>
    <property type="match status" value="1"/>
</dbReference>
<dbReference type="Proteomes" id="UP000611629">
    <property type="component" value="Unassembled WGS sequence"/>
</dbReference>
<evidence type="ECO:0000256" key="3">
    <source>
        <dbReference type="ARBA" id="ARBA00022670"/>
    </source>
</evidence>
<evidence type="ECO:0000256" key="1">
    <source>
        <dbReference type="ARBA" id="ARBA00007039"/>
    </source>
</evidence>
<sequence length="257" mass="28920">MDNLKNENVKGGGQLKPDIKQILDVRCELVNETEKSVDIYMYGRIVDQQPIDWWTGEPVPGDFIYPEDVRNLVKEAGEREINLHINSTGGSIYASIAINNFLKQCKNRINVYIDGIAASGASIIAMAGDEINMPSNTTMMIHRAAAGVYGNAEDFRKAAHTLDKFDETVLNSYKSRFVGTVEELKNLIKEETYLTAEECKVFGLCDNILEEMEDKLDAENNADIKVSLFEKYKITAEEKNTKETLFKKFNKNGGNNE</sequence>
<evidence type="ECO:0000256" key="4">
    <source>
        <dbReference type="ARBA" id="ARBA00022801"/>
    </source>
</evidence>
<dbReference type="GO" id="GO:0051117">
    <property type="term" value="F:ATPase binding"/>
    <property type="evidence" value="ECO:0007669"/>
    <property type="project" value="TreeGrafter"/>
</dbReference>
<dbReference type="GO" id="GO:0004176">
    <property type="term" value="F:ATP-dependent peptidase activity"/>
    <property type="evidence" value="ECO:0007669"/>
    <property type="project" value="InterPro"/>
</dbReference>
<keyword evidence="4" id="KW-0378">Hydrolase</keyword>
<name>A0A974BJ63_SEDHY</name>
<dbReference type="Gene3D" id="3.90.226.10">
    <property type="entry name" value="2-enoyl-CoA Hydratase, Chain A, domain 1"/>
    <property type="match status" value="1"/>
</dbReference>
<accession>A0A974BJ63</accession>
<reference evidence="7" key="1">
    <citation type="submission" date="2020-07" db="EMBL/GenBank/DDBJ databases">
        <title>Genomic analysis of a strain of Sedimentibacter Hydroxybenzoicus DSM7310.</title>
        <authorList>
            <person name="Ma S."/>
        </authorList>
    </citation>
    <scope>NUCLEOTIDE SEQUENCE</scope>
    <source>
        <strain evidence="7">DSM 7310</strain>
    </source>
</reference>
<dbReference type="InterPro" id="IPR001907">
    <property type="entry name" value="ClpP"/>
</dbReference>
<keyword evidence="5" id="KW-0720">Serine protease</keyword>
<evidence type="ECO:0000313" key="8">
    <source>
        <dbReference type="Proteomes" id="UP000611629"/>
    </source>
</evidence>
<dbReference type="GO" id="GO:0009368">
    <property type="term" value="C:endopeptidase Clp complex"/>
    <property type="evidence" value="ECO:0007669"/>
    <property type="project" value="TreeGrafter"/>
</dbReference>
<evidence type="ECO:0000256" key="2">
    <source>
        <dbReference type="ARBA" id="ARBA00022490"/>
    </source>
</evidence>
<keyword evidence="2" id="KW-0963">Cytoplasm</keyword>
<organism evidence="7 8">
    <name type="scientific">Sedimentibacter hydroxybenzoicus DSM 7310</name>
    <dbReference type="NCBI Taxonomy" id="1123245"/>
    <lineage>
        <taxon>Bacteria</taxon>
        <taxon>Bacillati</taxon>
        <taxon>Bacillota</taxon>
        <taxon>Tissierellia</taxon>
        <taxon>Sedimentibacter</taxon>
    </lineage>
</organism>
<dbReference type="InterPro" id="IPR029045">
    <property type="entry name" value="ClpP/crotonase-like_dom_sf"/>
</dbReference>
<dbReference type="InterPro" id="IPR023562">
    <property type="entry name" value="ClpP/TepA"/>
</dbReference>
<dbReference type="PANTHER" id="PTHR10381">
    <property type="entry name" value="ATP-DEPENDENT CLP PROTEASE PROTEOLYTIC SUBUNIT"/>
    <property type="match status" value="1"/>
</dbReference>
<protein>
    <recommendedName>
        <fullName evidence="6">ATP-dependent Clp protease proteolytic subunit</fullName>
    </recommendedName>
</protein>
<keyword evidence="3 7" id="KW-0645">Protease</keyword>
<dbReference type="Pfam" id="PF00574">
    <property type="entry name" value="CLP_protease"/>
    <property type="match status" value="1"/>
</dbReference>
<dbReference type="AlphaFoldDB" id="A0A974BJ63"/>
<dbReference type="GO" id="GO:0006515">
    <property type="term" value="P:protein quality control for misfolded or incompletely synthesized proteins"/>
    <property type="evidence" value="ECO:0007669"/>
    <property type="project" value="TreeGrafter"/>
</dbReference>
<gene>
    <name evidence="7" type="ORF">HZF24_06875</name>
</gene>
<dbReference type="GO" id="GO:0004252">
    <property type="term" value="F:serine-type endopeptidase activity"/>
    <property type="evidence" value="ECO:0007669"/>
    <property type="project" value="InterPro"/>
</dbReference>
<evidence type="ECO:0000313" key="7">
    <source>
        <dbReference type="EMBL" id="NYB73861.1"/>
    </source>
</evidence>
<proteinExistence type="inferred from homology"/>
<dbReference type="CDD" id="cd07016">
    <property type="entry name" value="S14_ClpP_1"/>
    <property type="match status" value="1"/>
</dbReference>
<dbReference type="EMBL" id="JACBNQ010000005">
    <property type="protein sequence ID" value="NYB73861.1"/>
    <property type="molecule type" value="Genomic_DNA"/>
</dbReference>
<dbReference type="SUPFAM" id="SSF52096">
    <property type="entry name" value="ClpP/crotonase"/>
    <property type="match status" value="1"/>
</dbReference>
<evidence type="ECO:0000256" key="6">
    <source>
        <dbReference type="RuleBase" id="RU003567"/>
    </source>
</evidence>
<dbReference type="PRINTS" id="PR00127">
    <property type="entry name" value="CLPPROTEASEP"/>
</dbReference>
<keyword evidence="8" id="KW-1185">Reference proteome</keyword>
<comment type="caution">
    <text evidence="7">The sequence shown here is derived from an EMBL/GenBank/DDBJ whole genome shotgun (WGS) entry which is preliminary data.</text>
</comment>
<evidence type="ECO:0000256" key="5">
    <source>
        <dbReference type="ARBA" id="ARBA00022825"/>
    </source>
</evidence>
<dbReference type="NCBIfam" id="NF045542">
    <property type="entry name" value="Clp_rel_HeadMat"/>
    <property type="match status" value="1"/>
</dbReference>